<evidence type="ECO:0000313" key="1">
    <source>
        <dbReference type="EMBL" id="GAB40969.1"/>
    </source>
</evidence>
<keyword evidence="2" id="KW-1185">Reference proteome</keyword>
<organism evidence="1 2">
    <name type="scientific">Gordonia sputi NBRC 100414</name>
    <dbReference type="NCBI Taxonomy" id="1089453"/>
    <lineage>
        <taxon>Bacteria</taxon>
        <taxon>Bacillati</taxon>
        <taxon>Actinomycetota</taxon>
        <taxon>Actinomycetes</taxon>
        <taxon>Mycobacteriales</taxon>
        <taxon>Gordoniaceae</taxon>
        <taxon>Gordonia</taxon>
    </lineage>
</organism>
<evidence type="ECO:0000313" key="2">
    <source>
        <dbReference type="Proteomes" id="UP000005845"/>
    </source>
</evidence>
<reference evidence="1 2" key="1">
    <citation type="submission" date="2012-02" db="EMBL/GenBank/DDBJ databases">
        <title>Whole genome shotgun sequence of Gordonia sputi NBRC 100414.</title>
        <authorList>
            <person name="Yoshida I."/>
            <person name="Hosoyama A."/>
            <person name="Tsuchikane K."/>
            <person name="Katsumata H."/>
            <person name="Yamazaki S."/>
            <person name="Fujita N."/>
        </authorList>
    </citation>
    <scope>NUCLEOTIDE SEQUENCE [LARGE SCALE GENOMIC DNA]</scope>
    <source>
        <strain evidence="1 2">NBRC 100414</strain>
    </source>
</reference>
<protein>
    <submittedName>
        <fullName evidence="1">Uncharacterized protein</fullName>
    </submittedName>
</protein>
<dbReference type="InterPro" id="IPR043733">
    <property type="entry name" value="DUF5677"/>
</dbReference>
<dbReference type="EMBL" id="BAFC01000116">
    <property type="protein sequence ID" value="GAB40969.1"/>
    <property type="molecule type" value="Genomic_DNA"/>
</dbReference>
<sequence length="189" mass="21249">MPLVRAAFEGAITAQWLVHVPDAIEAWVNEHSRLTTNLVKGLSESSSADFRDAAGDVERNRVLNSLPTTSTTQARKFNEMCEDLQMPIDAYTYFRLVSQYAHPSVECVDLYMDRSSSAPDAILLRRHARVDFSGWLHLLALSVLWAIAAASTCDKARRTRSEIQAYGRALSVEPWLKLSDQAWCRLHAN</sequence>
<comment type="caution">
    <text evidence="1">The sequence shown here is derived from an EMBL/GenBank/DDBJ whole genome shotgun (WGS) entry which is preliminary data.</text>
</comment>
<dbReference type="eggNOG" id="ENOG5031GQ7">
    <property type="taxonomic scope" value="Bacteria"/>
</dbReference>
<proteinExistence type="predicted"/>
<dbReference type="AlphaFoldDB" id="H5U5G1"/>
<gene>
    <name evidence="1" type="ORF">GOSPT_118_00460</name>
</gene>
<accession>H5U5G1</accession>
<name>H5U5G1_9ACTN</name>
<dbReference type="Proteomes" id="UP000005845">
    <property type="component" value="Unassembled WGS sequence"/>
</dbReference>
<dbReference type="Pfam" id="PF18928">
    <property type="entry name" value="DUF5677"/>
    <property type="match status" value="1"/>
</dbReference>